<feature type="compositionally biased region" description="Acidic residues" evidence="2">
    <location>
        <begin position="47"/>
        <end position="62"/>
    </location>
</feature>
<protein>
    <submittedName>
        <fullName evidence="3">Uncharacterized protein</fullName>
    </submittedName>
</protein>
<dbReference type="Proteomes" id="UP001303760">
    <property type="component" value="Unassembled WGS sequence"/>
</dbReference>
<comment type="caution">
    <text evidence="3">The sequence shown here is derived from an EMBL/GenBank/DDBJ whole genome shotgun (WGS) entry which is preliminary data.</text>
</comment>
<accession>A0AAN7C5R8</accession>
<keyword evidence="4" id="KW-1185">Reference proteome</keyword>
<evidence type="ECO:0000313" key="4">
    <source>
        <dbReference type="Proteomes" id="UP001303760"/>
    </source>
</evidence>
<dbReference type="AlphaFoldDB" id="A0AAN7C5R8"/>
<evidence type="ECO:0000256" key="2">
    <source>
        <dbReference type="SAM" id="MobiDB-lite"/>
    </source>
</evidence>
<gene>
    <name evidence="3" type="ORF">C8A03DRAFT_37249</name>
</gene>
<evidence type="ECO:0000256" key="1">
    <source>
        <dbReference type="SAM" id="Coils"/>
    </source>
</evidence>
<organism evidence="3 4">
    <name type="scientific">Achaetomium macrosporum</name>
    <dbReference type="NCBI Taxonomy" id="79813"/>
    <lineage>
        <taxon>Eukaryota</taxon>
        <taxon>Fungi</taxon>
        <taxon>Dikarya</taxon>
        <taxon>Ascomycota</taxon>
        <taxon>Pezizomycotina</taxon>
        <taxon>Sordariomycetes</taxon>
        <taxon>Sordariomycetidae</taxon>
        <taxon>Sordariales</taxon>
        <taxon>Chaetomiaceae</taxon>
        <taxon>Achaetomium</taxon>
    </lineage>
</organism>
<sequence length="262" mass="29762">MAPKESFWEDFGFKTAQKATTTQTSGRKYGIRIPSVAPQAADSNLNSDDEGGDNEGADIDVDGIDVEIPDTVPEEHWPDYEEFKDDLKTVIDLLQSTLAAKKAAEQRVKDLEQRVADLENDQGSAADVADLTRERDRYKKLYEDEAEKVTSLQASVDSLTRTANENQRLLQELQNKPPKIEYVQVLGPERIVYKEVPGPERIVYQQVPGPERIVYQPDSRWTKARHEIAATRSVSWCYHPLNEQIEEAVRNGTYLPDSDIYY</sequence>
<feature type="coiled-coil region" evidence="1">
    <location>
        <begin position="94"/>
        <end position="176"/>
    </location>
</feature>
<feature type="region of interest" description="Disordered" evidence="2">
    <location>
        <begin position="1"/>
        <end position="62"/>
    </location>
</feature>
<feature type="compositionally biased region" description="Low complexity" evidence="2">
    <location>
        <begin position="14"/>
        <end position="24"/>
    </location>
</feature>
<name>A0AAN7C5R8_9PEZI</name>
<reference evidence="3" key="2">
    <citation type="submission" date="2023-05" db="EMBL/GenBank/DDBJ databases">
        <authorList>
            <consortium name="Lawrence Berkeley National Laboratory"/>
            <person name="Steindorff A."/>
            <person name="Hensen N."/>
            <person name="Bonometti L."/>
            <person name="Westerberg I."/>
            <person name="Brannstrom I.O."/>
            <person name="Guillou S."/>
            <person name="Cros-Aarteil S."/>
            <person name="Calhoun S."/>
            <person name="Haridas S."/>
            <person name="Kuo A."/>
            <person name="Mondo S."/>
            <person name="Pangilinan J."/>
            <person name="Riley R."/>
            <person name="Labutti K."/>
            <person name="Andreopoulos B."/>
            <person name="Lipzen A."/>
            <person name="Chen C."/>
            <person name="Yanf M."/>
            <person name="Daum C."/>
            <person name="Ng V."/>
            <person name="Clum A."/>
            <person name="Ohm R."/>
            <person name="Martin F."/>
            <person name="Silar P."/>
            <person name="Natvig D."/>
            <person name="Lalanne C."/>
            <person name="Gautier V."/>
            <person name="Ament-Velasquez S.L."/>
            <person name="Kruys A."/>
            <person name="Hutchinson M.I."/>
            <person name="Powell A.J."/>
            <person name="Barry K."/>
            <person name="Miller A.N."/>
            <person name="Grigoriev I.V."/>
            <person name="Debuchy R."/>
            <person name="Gladieux P."/>
            <person name="Thoren M.H."/>
            <person name="Johannesson H."/>
        </authorList>
    </citation>
    <scope>NUCLEOTIDE SEQUENCE</scope>
    <source>
        <strain evidence="3">CBS 532.94</strain>
    </source>
</reference>
<reference evidence="3" key="1">
    <citation type="journal article" date="2023" name="Mol. Phylogenet. Evol.">
        <title>Genome-scale phylogeny and comparative genomics of the fungal order Sordariales.</title>
        <authorList>
            <person name="Hensen N."/>
            <person name="Bonometti L."/>
            <person name="Westerberg I."/>
            <person name="Brannstrom I.O."/>
            <person name="Guillou S."/>
            <person name="Cros-Aarteil S."/>
            <person name="Calhoun S."/>
            <person name="Haridas S."/>
            <person name="Kuo A."/>
            <person name="Mondo S."/>
            <person name="Pangilinan J."/>
            <person name="Riley R."/>
            <person name="LaButti K."/>
            <person name="Andreopoulos B."/>
            <person name="Lipzen A."/>
            <person name="Chen C."/>
            <person name="Yan M."/>
            <person name="Daum C."/>
            <person name="Ng V."/>
            <person name="Clum A."/>
            <person name="Steindorff A."/>
            <person name="Ohm R.A."/>
            <person name="Martin F."/>
            <person name="Silar P."/>
            <person name="Natvig D.O."/>
            <person name="Lalanne C."/>
            <person name="Gautier V."/>
            <person name="Ament-Velasquez S.L."/>
            <person name="Kruys A."/>
            <person name="Hutchinson M.I."/>
            <person name="Powell A.J."/>
            <person name="Barry K."/>
            <person name="Miller A.N."/>
            <person name="Grigoriev I.V."/>
            <person name="Debuchy R."/>
            <person name="Gladieux P."/>
            <person name="Hiltunen Thoren M."/>
            <person name="Johannesson H."/>
        </authorList>
    </citation>
    <scope>NUCLEOTIDE SEQUENCE</scope>
    <source>
        <strain evidence="3">CBS 532.94</strain>
    </source>
</reference>
<evidence type="ECO:0000313" key="3">
    <source>
        <dbReference type="EMBL" id="KAK4234938.1"/>
    </source>
</evidence>
<keyword evidence="1" id="KW-0175">Coiled coil</keyword>
<dbReference type="EMBL" id="MU860313">
    <property type="protein sequence ID" value="KAK4234938.1"/>
    <property type="molecule type" value="Genomic_DNA"/>
</dbReference>
<proteinExistence type="predicted"/>